<feature type="transmembrane region" description="Helical" evidence="7">
    <location>
        <begin position="47"/>
        <end position="67"/>
    </location>
</feature>
<name>A0ABX0V2P5_9HYPH</name>
<reference evidence="8 9" key="1">
    <citation type="submission" date="2020-03" db="EMBL/GenBank/DDBJ databases">
        <title>Genomic Encyclopedia of Type Strains, Phase IV (KMG-IV): sequencing the most valuable type-strain genomes for metagenomic binning, comparative biology and taxonomic classification.</title>
        <authorList>
            <person name="Goeker M."/>
        </authorList>
    </citation>
    <scope>NUCLEOTIDE SEQUENCE [LARGE SCALE GENOMIC DNA]</scope>
    <source>
        <strain evidence="8 9">DSM 103870</strain>
    </source>
</reference>
<dbReference type="EMBL" id="JAASQI010000008">
    <property type="protein sequence ID" value="NIJ59416.1"/>
    <property type="molecule type" value="Genomic_DNA"/>
</dbReference>
<feature type="transmembrane region" description="Helical" evidence="7">
    <location>
        <begin position="87"/>
        <end position="110"/>
    </location>
</feature>
<dbReference type="Proteomes" id="UP001429580">
    <property type="component" value="Unassembled WGS sequence"/>
</dbReference>
<comment type="similarity">
    <text evidence="2 7">Belongs to the FliR/MopE/SpaR family.</text>
</comment>
<dbReference type="PRINTS" id="PR00953">
    <property type="entry name" value="TYPE3IMRPROT"/>
</dbReference>
<gene>
    <name evidence="8" type="ORF">FHS82_003271</name>
</gene>
<dbReference type="Pfam" id="PF01311">
    <property type="entry name" value="Bac_export_1"/>
    <property type="match status" value="1"/>
</dbReference>
<evidence type="ECO:0000256" key="5">
    <source>
        <dbReference type="ARBA" id="ARBA00022989"/>
    </source>
</evidence>
<keyword evidence="6 7" id="KW-0472">Membrane</keyword>
<keyword evidence="4 7" id="KW-0812">Transmembrane</keyword>
<protein>
    <submittedName>
        <fullName evidence="8">Type III secretion protein T</fullName>
    </submittedName>
</protein>
<evidence type="ECO:0000313" key="9">
    <source>
        <dbReference type="Proteomes" id="UP001429580"/>
    </source>
</evidence>
<evidence type="ECO:0000256" key="1">
    <source>
        <dbReference type="ARBA" id="ARBA00004651"/>
    </source>
</evidence>
<dbReference type="PANTHER" id="PTHR30065:SF1">
    <property type="entry name" value="SURFACE PRESENTATION OF ANTIGENS PROTEIN SPAR"/>
    <property type="match status" value="1"/>
</dbReference>
<keyword evidence="3 7" id="KW-1003">Cell membrane</keyword>
<feature type="transmembrane region" description="Helical" evidence="7">
    <location>
        <begin position="162"/>
        <end position="185"/>
    </location>
</feature>
<evidence type="ECO:0000256" key="2">
    <source>
        <dbReference type="ARBA" id="ARBA00009772"/>
    </source>
</evidence>
<comment type="subcellular location">
    <subcellularLocation>
        <location evidence="1 7">Cell membrane</location>
        <topology evidence="1 7">Multi-pass membrane protein</topology>
    </subcellularLocation>
</comment>
<evidence type="ECO:0000256" key="6">
    <source>
        <dbReference type="ARBA" id="ARBA00023136"/>
    </source>
</evidence>
<proteinExistence type="inferred from homology"/>
<keyword evidence="5 7" id="KW-1133">Transmembrane helix</keyword>
<dbReference type="PANTHER" id="PTHR30065">
    <property type="entry name" value="FLAGELLAR BIOSYNTHETIC PROTEIN FLIR"/>
    <property type="match status" value="1"/>
</dbReference>
<evidence type="ECO:0000313" key="8">
    <source>
        <dbReference type="EMBL" id="NIJ59416.1"/>
    </source>
</evidence>
<feature type="transmembrane region" description="Helical" evidence="7">
    <location>
        <begin position="221"/>
        <end position="249"/>
    </location>
</feature>
<evidence type="ECO:0000256" key="3">
    <source>
        <dbReference type="ARBA" id="ARBA00022475"/>
    </source>
</evidence>
<organism evidence="8 9">
    <name type="scientific">Pseudochelatococcus lubricantis</name>
    <dbReference type="NCBI Taxonomy" id="1538102"/>
    <lineage>
        <taxon>Bacteria</taxon>
        <taxon>Pseudomonadati</taxon>
        <taxon>Pseudomonadota</taxon>
        <taxon>Alphaproteobacteria</taxon>
        <taxon>Hyphomicrobiales</taxon>
        <taxon>Chelatococcaceae</taxon>
        <taxon>Pseudochelatococcus</taxon>
    </lineage>
</organism>
<sequence length="277" mass="30745">MNELRAAYLLFADLFHGELVALLLSLPRLYAFLSTSQLLSSGAVPRLARTACVLSISVISVPINMPYALHFNGSVFVFALLFTKEYALGFVMGYLVGWIFWSVQAAGALIDNQRGAAIAASIDPMQGHEASPLALMFSHAFITYVFVTGAMLPIFGMVYQSFALWPVTRFIPVISPEFPIFILGVMDHATRFVVILAGPVVAVMFLSEFALAMVSRFAPQIQVFVLAMPIKSIIAIFMLVFYFSALLIYSESNIYKIHQYVEYLYILIPATVPDLRQ</sequence>
<dbReference type="InterPro" id="IPR006304">
    <property type="entry name" value="T3SS_SpaR/YscT"/>
</dbReference>
<feature type="transmembrane region" description="Helical" evidence="7">
    <location>
        <begin position="192"/>
        <end position="215"/>
    </location>
</feature>
<accession>A0ABX0V2P5</accession>
<keyword evidence="9" id="KW-1185">Reference proteome</keyword>
<dbReference type="NCBIfam" id="TIGR01401">
    <property type="entry name" value="fliR_like_III"/>
    <property type="match status" value="1"/>
</dbReference>
<evidence type="ECO:0000256" key="4">
    <source>
        <dbReference type="ARBA" id="ARBA00022692"/>
    </source>
</evidence>
<dbReference type="RefSeq" id="WP_166954714.1">
    <property type="nucleotide sequence ID" value="NZ_JAASQI010000008.1"/>
</dbReference>
<feature type="transmembrane region" description="Helical" evidence="7">
    <location>
        <begin position="131"/>
        <end position="156"/>
    </location>
</feature>
<comment type="caution">
    <text evidence="8">The sequence shown here is derived from an EMBL/GenBank/DDBJ whole genome shotgun (WGS) entry which is preliminary data.</text>
</comment>
<evidence type="ECO:0000256" key="7">
    <source>
        <dbReference type="RuleBase" id="RU362072"/>
    </source>
</evidence>
<dbReference type="InterPro" id="IPR002010">
    <property type="entry name" value="T3SS_IM_R"/>
</dbReference>